<gene>
    <name evidence="11" type="ORF">FEF09_13810</name>
</gene>
<keyword evidence="6" id="KW-0234">DNA repair</keyword>
<dbReference type="SMART" id="SM00898">
    <property type="entry name" value="Fapy_DNA_glyco"/>
    <property type="match status" value="1"/>
</dbReference>
<keyword evidence="4" id="KW-0378">Hydrolase</keyword>
<reference evidence="11 12" key="1">
    <citation type="submission" date="2019-08" db="EMBL/GenBank/DDBJ databases">
        <title>Whole genome sequencing of chitin degrading bacteria Chitinophaga pinensis YS16.</title>
        <authorList>
            <person name="Singh R.P."/>
            <person name="Manchanda G."/>
            <person name="Maurya I.K."/>
            <person name="Joshi N.K."/>
            <person name="Srivastava A.K."/>
        </authorList>
    </citation>
    <scope>NUCLEOTIDE SEQUENCE [LARGE SCALE GENOMIC DNA]</scope>
    <source>
        <strain evidence="11 12">YS-16</strain>
    </source>
</reference>
<keyword evidence="11" id="KW-0255">Endonuclease</keyword>
<dbReference type="SMART" id="SM01232">
    <property type="entry name" value="H2TH"/>
    <property type="match status" value="1"/>
</dbReference>
<evidence type="ECO:0000256" key="3">
    <source>
        <dbReference type="ARBA" id="ARBA00022763"/>
    </source>
</evidence>
<dbReference type="InterPro" id="IPR010979">
    <property type="entry name" value="Ribosomal_uS13-like_H2TH"/>
</dbReference>
<dbReference type="CDD" id="cd08974">
    <property type="entry name" value="BaFpgNei_N_2"/>
    <property type="match status" value="1"/>
</dbReference>
<dbReference type="PROSITE" id="PS51068">
    <property type="entry name" value="FPG_CAT"/>
    <property type="match status" value="1"/>
</dbReference>
<dbReference type="Proteomes" id="UP000318815">
    <property type="component" value="Unassembled WGS sequence"/>
</dbReference>
<comment type="similarity">
    <text evidence="2">Belongs to the FPG family.</text>
</comment>
<dbReference type="RefSeq" id="WP_146305661.1">
    <property type="nucleotide sequence ID" value="NZ_VOHS01000011.1"/>
</dbReference>
<dbReference type="Pfam" id="PF06831">
    <property type="entry name" value="H2TH"/>
    <property type="match status" value="1"/>
</dbReference>
<keyword evidence="11" id="KW-0540">Nuclease</keyword>
<dbReference type="PANTHER" id="PTHR22993:SF9">
    <property type="entry name" value="FORMAMIDOPYRIMIDINE-DNA GLYCOSYLASE"/>
    <property type="match status" value="1"/>
</dbReference>
<dbReference type="SUPFAM" id="SSF46946">
    <property type="entry name" value="S13-like H2TH domain"/>
    <property type="match status" value="1"/>
</dbReference>
<evidence type="ECO:0000313" key="11">
    <source>
        <dbReference type="EMBL" id="TWW00066.1"/>
    </source>
</evidence>
<dbReference type="PANTHER" id="PTHR22993">
    <property type="entry name" value="FORMAMIDOPYRIMIDINE-DNA GLYCOSYLASE"/>
    <property type="match status" value="1"/>
</dbReference>
<feature type="domain" description="Formamidopyrimidine-DNA glycosylase catalytic" evidence="10">
    <location>
        <begin position="2"/>
        <end position="89"/>
    </location>
</feature>
<comment type="catalytic activity">
    <reaction evidence="1">
        <text>Hydrolysis of DNA containing ring-opened 7-methylguanine residues, releasing 2,6-diamino-4-hydroxy-5-(N-methyl)formamidopyrimidine.</text>
        <dbReference type="EC" id="3.2.2.23"/>
    </reaction>
</comment>
<evidence type="ECO:0000256" key="1">
    <source>
        <dbReference type="ARBA" id="ARBA00001668"/>
    </source>
</evidence>
<dbReference type="GO" id="GO:0003684">
    <property type="term" value="F:damaged DNA binding"/>
    <property type="evidence" value="ECO:0007669"/>
    <property type="project" value="InterPro"/>
</dbReference>
<evidence type="ECO:0000256" key="7">
    <source>
        <dbReference type="ARBA" id="ARBA00023239"/>
    </source>
</evidence>
<keyword evidence="7" id="KW-0456">Lyase</keyword>
<keyword evidence="8" id="KW-0511">Multifunctional enzyme</keyword>
<dbReference type="Gene3D" id="3.20.190.10">
    <property type="entry name" value="MutM-like, N-terminal"/>
    <property type="match status" value="1"/>
</dbReference>
<dbReference type="InterPro" id="IPR035937">
    <property type="entry name" value="FPG_N"/>
</dbReference>
<keyword evidence="3" id="KW-0227">DNA damage</keyword>
<keyword evidence="5" id="KW-0238">DNA-binding</keyword>
<protein>
    <submittedName>
        <fullName evidence="11">Endonuclease</fullName>
    </submittedName>
</protein>
<dbReference type="InterPro" id="IPR012319">
    <property type="entry name" value="FPG_cat"/>
</dbReference>
<dbReference type="InterPro" id="IPR015886">
    <property type="entry name" value="H2TH_FPG"/>
</dbReference>
<organism evidence="11 12">
    <name type="scientific">Chitinophaga pinensis</name>
    <dbReference type="NCBI Taxonomy" id="79329"/>
    <lineage>
        <taxon>Bacteria</taxon>
        <taxon>Pseudomonadati</taxon>
        <taxon>Bacteroidota</taxon>
        <taxon>Chitinophagia</taxon>
        <taxon>Chitinophagales</taxon>
        <taxon>Chitinophagaceae</taxon>
        <taxon>Chitinophaga</taxon>
    </lineage>
</organism>
<name>A0A5C6LXI6_9BACT</name>
<evidence type="ECO:0000256" key="4">
    <source>
        <dbReference type="ARBA" id="ARBA00022801"/>
    </source>
</evidence>
<dbReference type="OrthoDB" id="9800855at2"/>
<proteinExistence type="inferred from homology"/>
<dbReference type="GO" id="GO:0008534">
    <property type="term" value="F:oxidized purine nucleobase lesion DNA N-glycosylase activity"/>
    <property type="evidence" value="ECO:0007669"/>
    <property type="project" value="UniProtKB-EC"/>
</dbReference>
<keyword evidence="12" id="KW-1185">Reference proteome</keyword>
<dbReference type="EMBL" id="VOHS01000011">
    <property type="protein sequence ID" value="TWW00066.1"/>
    <property type="molecule type" value="Genomic_DNA"/>
</dbReference>
<evidence type="ECO:0000256" key="5">
    <source>
        <dbReference type="ARBA" id="ARBA00023125"/>
    </source>
</evidence>
<sequence length="246" mass="28939">MPEGPSIVILKEEVRSFTGKEVIDVSGYAKIDLERLRNKKITAFKSWGKHFLICFKGFTVRIHLLMFGTYRINEQKNSNPTLHLQFAKGELNFYTCAVRIIEEPLDEVYDWSGDIMNEAWDARKAMAKLKEIPDMLVADALLNQDIFAGSGNIIKNEVLFRIRVHPETKIGDLPLKKRRELIKEVVNYSFDFLHWKKEYKLKEHWLAHTKKICPRCDIPFHKAYIGTTKRRTFYCTNCQVRYYNTK</sequence>
<evidence type="ECO:0000256" key="9">
    <source>
        <dbReference type="ARBA" id="ARBA00023295"/>
    </source>
</evidence>
<dbReference type="GO" id="GO:0016829">
    <property type="term" value="F:lyase activity"/>
    <property type="evidence" value="ECO:0007669"/>
    <property type="project" value="UniProtKB-KW"/>
</dbReference>
<dbReference type="Gene3D" id="1.10.8.50">
    <property type="match status" value="1"/>
</dbReference>
<evidence type="ECO:0000256" key="6">
    <source>
        <dbReference type="ARBA" id="ARBA00023204"/>
    </source>
</evidence>
<dbReference type="GO" id="GO:0003906">
    <property type="term" value="F:DNA-(apurinic or apyrimidinic site) endonuclease activity"/>
    <property type="evidence" value="ECO:0007669"/>
    <property type="project" value="InterPro"/>
</dbReference>
<dbReference type="GO" id="GO:0008270">
    <property type="term" value="F:zinc ion binding"/>
    <property type="evidence" value="ECO:0007669"/>
    <property type="project" value="InterPro"/>
</dbReference>
<evidence type="ECO:0000256" key="8">
    <source>
        <dbReference type="ARBA" id="ARBA00023268"/>
    </source>
</evidence>
<dbReference type="Pfam" id="PF01149">
    <property type="entry name" value="Fapy_DNA_glyco"/>
    <property type="match status" value="1"/>
</dbReference>
<dbReference type="GO" id="GO:0006284">
    <property type="term" value="P:base-excision repair"/>
    <property type="evidence" value="ECO:0007669"/>
    <property type="project" value="InterPro"/>
</dbReference>
<accession>A0A5C6LXI6</accession>
<evidence type="ECO:0000256" key="2">
    <source>
        <dbReference type="ARBA" id="ARBA00009409"/>
    </source>
</evidence>
<evidence type="ECO:0000313" key="12">
    <source>
        <dbReference type="Proteomes" id="UP000318815"/>
    </source>
</evidence>
<dbReference type="AlphaFoldDB" id="A0A5C6LXI6"/>
<dbReference type="SUPFAM" id="SSF81624">
    <property type="entry name" value="N-terminal domain of MutM-like DNA repair proteins"/>
    <property type="match status" value="1"/>
</dbReference>
<comment type="caution">
    <text evidence="11">The sequence shown here is derived from an EMBL/GenBank/DDBJ whole genome shotgun (WGS) entry which is preliminary data.</text>
</comment>
<evidence type="ECO:0000259" key="10">
    <source>
        <dbReference type="PROSITE" id="PS51068"/>
    </source>
</evidence>
<keyword evidence="9" id="KW-0326">Glycosidase</keyword>